<dbReference type="InterPro" id="IPR040325">
    <property type="entry name" value="RIMBP1/2/3"/>
</dbReference>
<dbReference type="Gene3D" id="2.30.30.40">
    <property type="entry name" value="SH3 Domains"/>
    <property type="match status" value="2"/>
</dbReference>
<evidence type="ECO:0000256" key="2">
    <source>
        <dbReference type="PROSITE-ProRule" id="PRU00192"/>
    </source>
</evidence>
<dbReference type="InterPro" id="IPR001452">
    <property type="entry name" value="SH3_domain"/>
</dbReference>
<dbReference type="FunFam" id="2.30.30.40:FF:000016">
    <property type="entry name" value="RIMS-binding protein 2 isoform X2"/>
    <property type="match status" value="1"/>
</dbReference>
<dbReference type="STRING" id="51028.A0A0N4V9D8"/>
<dbReference type="GO" id="GO:0007274">
    <property type="term" value="P:neuromuscular synaptic transmission"/>
    <property type="evidence" value="ECO:0007669"/>
    <property type="project" value="TreeGrafter"/>
</dbReference>
<feature type="domain" description="SH3" evidence="4">
    <location>
        <begin position="538"/>
        <end position="606"/>
    </location>
</feature>
<feature type="compositionally biased region" description="Basic and acidic residues" evidence="3">
    <location>
        <begin position="345"/>
        <end position="482"/>
    </location>
</feature>
<protein>
    <submittedName>
        <fullName evidence="7">SH3 domain-containing protein</fullName>
    </submittedName>
</protein>
<dbReference type="PANTHER" id="PTHR14234">
    <property type="entry name" value="RIM BINDING PROTEIN-RELATED"/>
    <property type="match status" value="1"/>
</dbReference>
<feature type="compositionally biased region" description="Basic and acidic residues" evidence="3">
    <location>
        <begin position="489"/>
        <end position="501"/>
    </location>
</feature>
<proteinExistence type="predicted"/>
<dbReference type="EMBL" id="UXUI01008565">
    <property type="protein sequence ID" value="VDD91817.1"/>
    <property type="molecule type" value="Genomic_DNA"/>
</dbReference>
<accession>A0A0N4V9D8</accession>
<keyword evidence="6" id="KW-1185">Reference proteome</keyword>
<feature type="compositionally biased region" description="Polar residues" evidence="3">
    <location>
        <begin position="604"/>
        <end position="632"/>
    </location>
</feature>
<feature type="region of interest" description="Disordered" evidence="3">
    <location>
        <begin position="247"/>
        <end position="501"/>
    </location>
</feature>
<name>A0A0N4V9D8_ENTVE</name>
<dbReference type="SMART" id="SM00326">
    <property type="entry name" value="SH3"/>
    <property type="match status" value="2"/>
</dbReference>
<evidence type="ECO:0000256" key="1">
    <source>
        <dbReference type="ARBA" id="ARBA00022443"/>
    </source>
</evidence>
<dbReference type="Pfam" id="PF07653">
    <property type="entry name" value="SH3_2"/>
    <property type="match status" value="2"/>
</dbReference>
<gene>
    <name evidence="5" type="ORF">EVEC_LOCUS6568</name>
</gene>
<dbReference type="PANTHER" id="PTHR14234:SF19">
    <property type="entry name" value="RIM-BINDING PROTEIN, ISOFORM F"/>
    <property type="match status" value="1"/>
</dbReference>
<feature type="compositionally biased region" description="Low complexity" evidence="3">
    <location>
        <begin position="691"/>
        <end position="704"/>
    </location>
</feature>
<dbReference type="GO" id="GO:0045202">
    <property type="term" value="C:synapse"/>
    <property type="evidence" value="ECO:0007669"/>
    <property type="project" value="GOC"/>
</dbReference>
<dbReference type="OrthoDB" id="4158657at2759"/>
<dbReference type="AlphaFoldDB" id="A0A0N4V9D8"/>
<dbReference type="WBParaSite" id="EVEC_0000704701-mRNA-1">
    <property type="protein sequence ID" value="EVEC_0000704701-mRNA-1"/>
    <property type="gene ID" value="EVEC_0000704701"/>
</dbReference>
<organism evidence="7">
    <name type="scientific">Enterobius vermicularis</name>
    <name type="common">Human pinworm</name>
    <dbReference type="NCBI Taxonomy" id="51028"/>
    <lineage>
        <taxon>Eukaryota</taxon>
        <taxon>Metazoa</taxon>
        <taxon>Ecdysozoa</taxon>
        <taxon>Nematoda</taxon>
        <taxon>Chromadorea</taxon>
        <taxon>Rhabditida</taxon>
        <taxon>Spirurina</taxon>
        <taxon>Oxyuridomorpha</taxon>
        <taxon>Oxyuroidea</taxon>
        <taxon>Oxyuridae</taxon>
        <taxon>Enterobius</taxon>
    </lineage>
</organism>
<feature type="region of interest" description="Disordered" evidence="3">
    <location>
        <begin position="600"/>
        <end position="715"/>
    </location>
</feature>
<evidence type="ECO:0000256" key="3">
    <source>
        <dbReference type="SAM" id="MobiDB-lite"/>
    </source>
</evidence>
<feature type="compositionally biased region" description="Basic and acidic residues" evidence="3">
    <location>
        <begin position="267"/>
        <end position="334"/>
    </location>
</feature>
<keyword evidence="1 2" id="KW-0728">SH3 domain</keyword>
<reference evidence="7" key="1">
    <citation type="submission" date="2017-02" db="UniProtKB">
        <authorList>
            <consortium name="WormBaseParasite"/>
        </authorList>
    </citation>
    <scope>IDENTIFICATION</scope>
</reference>
<dbReference type="InterPro" id="IPR036028">
    <property type="entry name" value="SH3-like_dom_sf"/>
</dbReference>
<evidence type="ECO:0000313" key="6">
    <source>
        <dbReference type="Proteomes" id="UP000274131"/>
    </source>
</evidence>
<sequence length="715" mass="83316">MVYIQKLNCNVFFQWKPLNRYYTFHPKLLCREATGTEEKPSVLEMEHNYLLKHRAAQQLPTLPQNTRGRLEQYLRGRCISADDKQLKSAVGYVPRSYLPASLARLRTEELCSTRSEPDLRPMALDDNMCRWFVALYDYSHHMSPNVNAEEEELSFRKHQLIKVYGDVDPDGFYMGQIGHRVGLVPSNMVIEIAKDDVLSQRRRSDAVPDTATRRMRWASFKSRSYDHAGDRIPPSCRQNVEPDLYPTFHRREHSLPSRPLEYGAPRRMYETRSDYGPRSEYTRSDYGPRGEHPRGDYPSRTDYEYVGRSEHNRGEYPGRSEYSGRDRDDGHESYHPNGRHQRDHHSRDPYSRDYRPREAQERERREYYRGDREGINGRELRGIREARDQRDTHEMRDPREARDFRDIRDLREIPQESREFREQRYQRESSAGRRVKDYPEEREDSRHRPYRESRDPRETEYREERRERLRDGDMTRQYDERAGPSNRETANHRDYRPREFTRTSDVAPEAIRDGQQGYALESQPTDDTRFNKVNGDRRIVRKMRAMYDYDSTHLSPNIDGGQVELSFHAGDIITTYGEMDDDGFYWGELNGNQGLVPSNFLLPMTQSTNQPAKTQPEQPMQQISQPTTTASAGPTPEQPHEQPRTKGVAFQEPMPRQSSQTSAKATAGQKATPKTGPSGKSLTKKPSDLGSKAAAAARKSSQATKKIESTTKVTI</sequence>
<dbReference type="FunFam" id="2.30.30.40:FF:000023">
    <property type="entry name" value="RIMS-binding protein 2 isoform F"/>
    <property type="match status" value="1"/>
</dbReference>
<dbReference type="Proteomes" id="UP000274131">
    <property type="component" value="Unassembled WGS sequence"/>
</dbReference>
<reference evidence="5 6" key="2">
    <citation type="submission" date="2018-10" db="EMBL/GenBank/DDBJ databases">
        <authorList>
            <consortium name="Pathogen Informatics"/>
        </authorList>
    </citation>
    <scope>NUCLEOTIDE SEQUENCE [LARGE SCALE GENOMIC DNA]</scope>
</reference>
<evidence type="ECO:0000313" key="7">
    <source>
        <dbReference type="WBParaSite" id="EVEC_0000704701-mRNA-1"/>
    </source>
</evidence>
<evidence type="ECO:0000259" key="4">
    <source>
        <dbReference type="PROSITE" id="PS50002"/>
    </source>
</evidence>
<feature type="domain" description="SH3" evidence="4">
    <location>
        <begin position="127"/>
        <end position="194"/>
    </location>
</feature>
<dbReference type="PROSITE" id="PS50002">
    <property type="entry name" value="SH3"/>
    <property type="match status" value="2"/>
</dbReference>
<dbReference type="SUPFAM" id="SSF50044">
    <property type="entry name" value="SH3-domain"/>
    <property type="match status" value="2"/>
</dbReference>
<evidence type="ECO:0000313" key="5">
    <source>
        <dbReference type="EMBL" id="VDD91817.1"/>
    </source>
</evidence>